<evidence type="ECO:0000313" key="9">
    <source>
        <dbReference type="EMBL" id="KAK1284894.1"/>
    </source>
</evidence>
<name>A0AAV9C8C5_ACOCL</name>
<sequence length="437" mass="46443">MGSSETDTPSKTPPKTSAAQEQPPTTTTAAAVYPDWSGFQAYSPMPPHGFYHSPVASSPQAYVWGAQHLMPPYGTPPPPYVMYPHGGIYAHASMPPGSHPFSPYAMPSPNGNAEASGAVPGGGTETDGKSSDGKERSPIKRSKGSLGSLNMLTGKNNNELGKTSGASANGVFSQSGDSGSEGSSEGSDANSQNDSQTKACAGQDSGGGGDSQNGGVTRGSQNGVPHTTSQSALNHPMPIMPMAVTGAPGGVAGPTTNLNIGMDYWGGPTATPVPIHGKIPPPVAGSMVPAGQNIPPELWLQDERELKRQRRKQSNRESARRSRLRKQAECEELAQRVDVLREENNALRTELNRIRTEYEQLVSQNTSLKERLGEFPGGQEDSRSDRNGEHPQSDENQGQKDSDAQQCREILGKVIVSTLPTLEYLMERNYSLDHDII</sequence>
<dbReference type="PROSITE" id="PS00036">
    <property type="entry name" value="BZIP_BASIC"/>
    <property type="match status" value="1"/>
</dbReference>
<dbReference type="CDD" id="cd14702">
    <property type="entry name" value="bZIP_plant_GBF1"/>
    <property type="match status" value="1"/>
</dbReference>
<dbReference type="InterPro" id="IPR046347">
    <property type="entry name" value="bZIP_sf"/>
</dbReference>
<evidence type="ECO:0000256" key="1">
    <source>
        <dbReference type="ARBA" id="ARBA00004123"/>
    </source>
</evidence>
<feature type="compositionally biased region" description="Polar residues" evidence="7">
    <location>
        <begin position="189"/>
        <end position="198"/>
    </location>
</feature>
<dbReference type="Pfam" id="PF16596">
    <property type="entry name" value="MFMR_assoc"/>
    <property type="match status" value="1"/>
</dbReference>
<dbReference type="PANTHER" id="PTHR45967:SF2">
    <property type="entry name" value="BZIP TRANSCRIPTION FACTOR 68"/>
    <property type="match status" value="1"/>
</dbReference>
<dbReference type="Proteomes" id="UP001180020">
    <property type="component" value="Unassembled WGS sequence"/>
</dbReference>
<accession>A0AAV9C8C5</accession>
<gene>
    <name evidence="9" type="ORF">QJS10_CPB20g01196</name>
</gene>
<feature type="domain" description="BZIP" evidence="8">
    <location>
        <begin position="305"/>
        <end position="368"/>
    </location>
</feature>
<feature type="compositionally biased region" description="Basic and acidic residues" evidence="7">
    <location>
        <begin position="126"/>
        <end position="138"/>
    </location>
</feature>
<feature type="region of interest" description="Disordered" evidence="7">
    <location>
        <begin position="305"/>
        <end position="327"/>
    </location>
</feature>
<evidence type="ECO:0000256" key="6">
    <source>
        <dbReference type="ARBA" id="ARBA00023242"/>
    </source>
</evidence>
<evidence type="ECO:0000256" key="4">
    <source>
        <dbReference type="ARBA" id="ARBA00023125"/>
    </source>
</evidence>
<feature type="compositionally biased region" description="Basic and acidic residues" evidence="7">
    <location>
        <begin position="380"/>
        <end position="403"/>
    </location>
</feature>
<reference evidence="9" key="1">
    <citation type="journal article" date="2023" name="Nat. Commun.">
        <title>Diploid and tetraploid genomes of Acorus and the evolution of monocots.</title>
        <authorList>
            <person name="Ma L."/>
            <person name="Liu K.W."/>
            <person name="Li Z."/>
            <person name="Hsiao Y.Y."/>
            <person name="Qi Y."/>
            <person name="Fu T."/>
            <person name="Tang G.D."/>
            <person name="Zhang D."/>
            <person name="Sun W.H."/>
            <person name="Liu D.K."/>
            <person name="Li Y."/>
            <person name="Chen G.Z."/>
            <person name="Liu X.D."/>
            <person name="Liao X.Y."/>
            <person name="Jiang Y.T."/>
            <person name="Yu X."/>
            <person name="Hao Y."/>
            <person name="Huang J."/>
            <person name="Zhao X.W."/>
            <person name="Ke S."/>
            <person name="Chen Y.Y."/>
            <person name="Wu W.L."/>
            <person name="Hsu J.L."/>
            <person name="Lin Y.F."/>
            <person name="Huang M.D."/>
            <person name="Li C.Y."/>
            <person name="Huang L."/>
            <person name="Wang Z.W."/>
            <person name="Zhao X."/>
            <person name="Zhong W.Y."/>
            <person name="Peng D.H."/>
            <person name="Ahmad S."/>
            <person name="Lan S."/>
            <person name="Zhang J.S."/>
            <person name="Tsai W.C."/>
            <person name="Van de Peer Y."/>
            <person name="Liu Z.J."/>
        </authorList>
    </citation>
    <scope>NUCLEOTIDE SEQUENCE</scope>
    <source>
        <strain evidence="9">CP</strain>
    </source>
</reference>
<dbReference type="SMART" id="SM00338">
    <property type="entry name" value="BRLZ"/>
    <property type="match status" value="1"/>
</dbReference>
<feature type="compositionally biased region" description="Polar residues" evidence="7">
    <location>
        <begin position="218"/>
        <end position="233"/>
    </location>
</feature>
<keyword evidence="4" id="KW-0238">DNA-binding</keyword>
<feature type="compositionally biased region" description="Low complexity" evidence="7">
    <location>
        <begin position="175"/>
        <end position="188"/>
    </location>
</feature>
<evidence type="ECO:0000256" key="3">
    <source>
        <dbReference type="ARBA" id="ARBA00023015"/>
    </source>
</evidence>
<reference evidence="9" key="2">
    <citation type="submission" date="2023-06" db="EMBL/GenBank/DDBJ databases">
        <authorList>
            <person name="Ma L."/>
            <person name="Liu K.-W."/>
            <person name="Li Z."/>
            <person name="Hsiao Y.-Y."/>
            <person name="Qi Y."/>
            <person name="Fu T."/>
            <person name="Tang G."/>
            <person name="Zhang D."/>
            <person name="Sun W.-H."/>
            <person name="Liu D.-K."/>
            <person name="Li Y."/>
            <person name="Chen G.-Z."/>
            <person name="Liu X.-D."/>
            <person name="Liao X.-Y."/>
            <person name="Jiang Y.-T."/>
            <person name="Yu X."/>
            <person name="Hao Y."/>
            <person name="Huang J."/>
            <person name="Zhao X.-W."/>
            <person name="Ke S."/>
            <person name="Chen Y.-Y."/>
            <person name="Wu W.-L."/>
            <person name="Hsu J.-L."/>
            <person name="Lin Y.-F."/>
            <person name="Huang M.-D."/>
            <person name="Li C.-Y."/>
            <person name="Huang L."/>
            <person name="Wang Z.-W."/>
            <person name="Zhao X."/>
            <person name="Zhong W.-Y."/>
            <person name="Peng D.-H."/>
            <person name="Ahmad S."/>
            <person name="Lan S."/>
            <person name="Zhang J.-S."/>
            <person name="Tsai W.-C."/>
            <person name="Van De Peer Y."/>
            <person name="Liu Z.-J."/>
        </authorList>
    </citation>
    <scope>NUCLEOTIDE SEQUENCE</scope>
    <source>
        <strain evidence="9">CP</strain>
        <tissue evidence="9">Leaves</tissue>
    </source>
</reference>
<dbReference type="PROSITE" id="PS50217">
    <property type="entry name" value="BZIP"/>
    <property type="match status" value="1"/>
</dbReference>
<keyword evidence="6" id="KW-0539">Nucleus</keyword>
<dbReference type="Pfam" id="PF07777">
    <property type="entry name" value="MFMR"/>
    <property type="match status" value="1"/>
</dbReference>
<comment type="caution">
    <text evidence="9">The sequence shown here is derived from an EMBL/GenBank/DDBJ whole genome shotgun (WGS) entry which is preliminary data.</text>
</comment>
<feature type="region of interest" description="Disordered" evidence="7">
    <location>
        <begin position="1"/>
        <end position="27"/>
    </location>
</feature>
<dbReference type="AlphaFoldDB" id="A0AAV9C8C5"/>
<feature type="region of interest" description="Disordered" evidence="7">
    <location>
        <begin position="365"/>
        <end position="404"/>
    </location>
</feature>
<dbReference type="EMBL" id="JAUJYO010000020">
    <property type="protein sequence ID" value="KAK1284894.1"/>
    <property type="molecule type" value="Genomic_DNA"/>
</dbReference>
<evidence type="ECO:0000256" key="7">
    <source>
        <dbReference type="SAM" id="MobiDB-lite"/>
    </source>
</evidence>
<evidence type="ECO:0000259" key="8">
    <source>
        <dbReference type="PROSITE" id="PS50217"/>
    </source>
</evidence>
<dbReference type="GO" id="GO:0005634">
    <property type="term" value="C:nucleus"/>
    <property type="evidence" value="ECO:0007669"/>
    <property type="project" value="UniProtKB-SubCell"/>
</dbReference>
<evidence type="ECO:0000256" key="5">
    <source>
        <dbReference type="ARBA" id="ARBA00023163"/>
    </source>
</evidence>
<dbReference type="SUPFAM" id="SSF57959">
    <property type="entry name" value="Leucine zipper domain"/>
    <property type="match status" value="1"/>
</dbReference>
<dbReference type="InterPro" id="IPR004827">
    <property type="entry name" value="bZIP"/>
</dbReference>
<dbReference type="InterPro" id="IPR012900">
    <property type="entry name" value="MFMR"/>
</dbReference>
<keyword evidence="10" id="KW-1185">Reference proteome</keyword>
<feature type="region of interest" description="Disordered" evidence="7">
    <location>
        <begin position="101"/>
        <end position="241"/>
    </location>
</feature>
<keyword evidence="3" id="KW-0805">Transcription regulation</keyword>
<evidence type="ECO:0000256" key="2">
    <source>
        <dbReference type="ARBA" id="ARBA00007163"/>
    </source>
</evidence>
<protein>
    <recommendedName>
        <fullName evidence="8">BZIP domain-containing protein</fullName>
    </recommendedName>
</protein>
<dbReference type="InterPro" id="IPR044827">
    <property type="entry name" value="GBF-like"/>
</dbReference>
<keyword evidence="5" id="KW-0804">Transcription</keyword>
<dbReference type="Pfam" id="PF00170">
    <property type="entry name" value="bZIP_1"/>
    <property type="match status" value="1"/>
</dbReference>
<organism evidence="9 10">
    <name type="scientific">Acorus calamus</name>
    <name type="common">Sweet flag</name>
    <dbReference type="NCBI Taxonomy" id="4465"/>
    <lineage>
        <taxon>Eukaryota</taxon>
        <taxon>Viridiplantae</taxon>
        <taxon>Streptophyta</taxon>
        <taxon>Embryophyta</taxon>
        <taxon>Tracheophyta</taxon>
        <taxon>Spermatophyta</taxon>
        <taxon>Magnoliopsida</taxon>
        <taxon>Liliopsida</taxon>
        <taxon>Acoraceae</taxon>
        <taxon>Acorus</taxon>
    </lineage>
</organism>
<dbReference type="GO" id="GO:0003700">
    <property type="term" value="F:DNA-binding transcription factor activity"/>
    <property type="evidence" value="ECO:0007669"/>
    <property type="project" value="InterPro"/>
</dbReference>
<dbReference type="InterPro" id="IPR045314">
    <property type="entry name" value="bZIP_plant_GBF1"/>
</dbReference>
<feature type="compositionally biased region" description="Basic and acidic residues" evidence="7">
    <location>
        <begin position="314"/>
        <end position="327"/>
    </location>
</feature>
<dbReference type="Gene3D" id="1.20.5.170">
    <property type="match status" value="1"/>
</dbReference>
<comment type="subcellular location">
    <subcellularLocation>
        <location evidence="1">Nucleus</location>
    </subcellularLocation>
</comment>
<comment type="similarity">
    <text evidence="2">Belongs to the bZIP family.</text>
</comment>
<evidence type="ECO:0000313" key="10">
    <source>
        <dbReference type="Proteomes" id="UP001180020"/>
    </source>
</evidence>
<proteinExistence type="inferred from homology"/>
<dbReference type="PANTHER" id="PTHR45967">
    <property type="entry name" value="G-BOX-BINDING FACTOR 3-RELATED"/>
    <property type="match status" value="1"/>
</dbReference>
<feature type="compositionally biased region" description="Polar residues" evidence="7">
    <location>
        <begin position="145"/>
        <end position="174"/>
    </location>
</feature>
<dbReference type="FunFam" id="1.20.5.170:FF:000020">
    <property type="entry name" value="BZIP transcription factor"/>
    <property type="match status" value="1"/>
</dbReference>
<dbReference type="GO" id="GO:0000976">
    <property type="term" value="F:transcription cis-regulatory region binding"/>
    <property type="evidence" value="ECO:0007669"/>
    <property type="project" value="UniProtKB-ARBA"/>
</dbReference>